<evidence type="ECO:0000313" key="12">
    <source>
        <dbReference type="Proteomes" id="UP000072904"/>
    </source>
</evidence>
<dbReference type="GO" id="GO:0034388">
    <property type="term" value="C:Pwp2p-containing subcomplex of 90S preribosome"/>
    <property type="evidence" value="ECO:0007669"/>
    <property type="project" value="TreeGrafter"/>
</dbReference>
<reference evidence="11 12" key="1">
    <citation type="journal article" date="2014" name="BMC Biol.">
        <title>A comprehensive evaluation of rodent malaria parasite genomes and gene expression.</title>
        <authorList>
            <person name="Otto T.D."/>
            <person name="Bohme U."/>
            <person name="Jackson A.P."/>
            <person name="Hunt M."/>
            <person name="Franke-Fayard B."/>
            <person name="Hoeijmakers W.A."/>
            <person name="Religa A.A."/>
            <person name="Robertson L."/>
            <person name="Sanders M."/>
            <person name="Ogun S.A."/>
            <person name="Cunningham D."/>
            <person name="Erhart A."/>
            <person name="Billker O."/>
            <person name="Khan S.M."/>
            <person name="Stunnenberg H.G."/>
            <person name="Langhorne J."/>
            <person name="Holder A.A."/>
            <person name="Waters A.P."/>
            <person name="Newbold C.I."/>
            <person name="Pain A."/>
            <person name="Berriman M."/>
            <person name="Janse C.J."/>
        </authorList>
    </citation>
    <scope>NUCLEOTIDE SEQUENCE [LARGE SCALE GENOMIC DNA]</scope>
    <source>
        <strain evidence="10 11">17X</strain>
        <strain evidence="9 12">YM</strain>
    </source>
</reference>
<evidence type="ECO:0000259" key="8">
    <source>
        <dbReference type="Pfam" id="PF08640"/>
    </source>
</evidence>
<keyword evidence="7" id="KW-1133">Transmembrane helix</keyword>
<dbReference type="PANTHER" id="PTHR23271">
    <property type="entry name" value="HEPATOCELLULAR CARCINOMA-ASSOCIATED ANTIGEN 66"/>
    <property type="match status" value="1"/>
</dbReference>
<accession>A0A078KEL3</accession>
<reference evidence="9" key="2">
    <citation type="submission" date="2014-05" db="EMBL/GenBank/DDBJ databases">
        <authorList>
            <person name="Aslett A.Martin."/>
            <person name="De Silva Nishadi"/>
        </authorList>
    </citation>
    <scope>NUCLEOTIDE SEQUENCE</scope>
    <source>
        <strain evidence="9">YM</strain>
    </source>
</reference>
<dbReference type="PANTHER" id="PTHR23271:SF1">
    <property type="entry name" value="U3 SMALL NUCLEOLAR RNA-ASSOCIATED PROTEIN 6 HOMOLOG"/>
    <property type="match status" value="1"/>
</dbReference>
<feature type="compositionally biased region" description="Basic and acidic residues" evidence="6">
    <location>
        <begin position="768"/>
        <end position="778"/>
    </location>
</feature>
<keyword evidence="3" id="KW-0677">Repeat</keyword>
<keyword evidence="4" id="KW-0539">Nucleus</keyword>
<dbReference type="EMBL" id="LM993668">
    <property type="protein sequence ID" value="VTZ81387.1"/>
    <property type="molecule type" value="Genomic_DNA"/>
</dbReference>
<dbReference type="GO" id="GO:0030515">
    <property type="term" value="F:snoRNA binding"/>
    <property type="evidence" value="ECO:0007669"/>
    <property type="project" value="InterPro"/>
</dbReference>
<dbReference type="RefSeq" id="XP_726088.1">
    <property type="nucleotide sequence ID" value="XM_720995.1"/>
</dbReference>
<dbReference type="VEuPathDB" id="PlasmoDB:PY17X_1407300"/>
<dbReference type="GO" id="GO:0032040">
    <property type="term" value="C:small-subunit processome"/>
    <property type="evidence" value="ECO:0007669"/>
    <property type="project" value="TreeGrafter"/>
</dbReference>
<evidence type="ECO:0000256" key="3">
    <source>
        <dbReference type="ARBA" id="ARBA00022737"/>
    </source>
</evidence>
<dbReference type="OrthoDB" id="28112at2759"/>
<gene>
    <name evidence="10" type="ORF">PY17X_1407300</name>
    <name evidence="9" type="ORF">PYYM_1409200</name>
</gene>
<dbReference type="VEuPathDB" id="PlasmoDB:PYYM_1409200"/>
<sequence length="883" mass="105852">MISRVCNVLENMVYEFSDLRRKELFSESEIRSILNKRRHHEYTINSAMPMLVNYILYLEFEMSLENLRVKRLTKKKEDLLIEIAEYAKLIQTYHTNLNNFKKEIINTKCPKEIKMLTKKINANENYIKHYKNNIAKVEKKIEILLQYSVSDHSLVKRIIQIFQKCLKKNYNNVQIWLLYFNFCFLKEKKEELEKAILTSLKYHMNNELIWMYYLYYFYNIRKNILYTRKLYIRAILFVPNSLYLNALYFIIEFDIFFKLLTNFKYQNDNSNNIFNKTDNHKFEDFCKDQKKNLTNELDENDQTNKSENDILKMNIDEKNEQILLAEKEQKVEEFNYIKEEDKYGLDVLIFLGKRYIHIFEKNKSNLHIFIILLLNIFFKMEKNEWVKNYVLQYEDFKNFILNSIENNKFDQPCFYYYLFINKCTQIFNIDTLEDNDFIHMKNSLYTQCDNHPLIKIENIKKYFNHSLVNQLLIELFNSFHNELMIYLFCLLLDNIFQSFFEYDDISDVFKIDNMNNSAIPPKKNDSSSNIISECPNDSIIHNGNPINLENKDNNKKNENKKDILFYMKEPSLPNYENLEIFKFLKDEIFLCDNNHKFYKINMEYIKEKDKDTYTFLQKLNFFPSVCLFENRNLSTPPNNHIYNFEENNKNADIMSSLLYFFLFDMRKIRENQTSHTNKKNNKNNPTYTSPDSTNSISKKRKITKKCATLESLKNKKAKKNNRTNKLKSNKNAIFESDSDNMTDNSEESDDSDNIDDSNDSDSDSENSTSHDNEYSEKKENIDIHKIDINKTENNDTKKDIFIIDELLSLLSREINVFVKMTIIKTVLKLIIFLNNDEIAKYLYSKITKEYHNVKSSTNAMVKKGVASLVQVYDNVYKNFPKKK</sequence>
<feature type="compositionally biased region" description="Acidic residues" evidence="6">
    <location>
        <begin position="736"/>
        <end position="764"/>
    </location>
</feature>
<evidence type="ECO:0000313" key="9">
    <source>
        <dbReference type="EMBL" id="CDU20427.1"/>
    </source>
</evidence>
<keyword evidence="7" id="KW-0472">Membrane</keyword>
<reference evidence="10" key="4">
    <citation type="submission" date="2019-05" db="EMBL/GenBank/DDBJ databases">
        <authorList>
            <consortium name="Pathogen Informatics"/>
        </authorList>
    </citation>
    <scope>NUCLEOTIDE SEQUENCE</scope>
    <source>
        <strain evidence="10">17X</strain>
    </source>
</reference>
<feature type="compositionally biased region" description="Polar residues" evidence="6">
    <location>
        <begin position="685"/>
        <end position="696"/>
    </location>
</feature>
<keyword evidence="7" id="KW-0812">Transmembrane</keyword>
<feature type="region of interest" description="Disordered" evidence="6">
    <location>
        <begin position="672"/>
        <end position="778"/>
    </location>
</feature>
<dbReference type="InterPro" id="IPR055347">
    <property type="entry name" value="UTP6_N"/>
</dbReference>
<feature type="domain" description="U3 small nucleolar RNA-associated protein 6 N-terminal" evidence="8">
    <location>
        <begin position="9"/>
        <end position="77"/>
    </location>
</feature>
<evidence type="ECO:0000256" key="2">
    <source>
        <dbReference type="ARBA" id="ARBA00022552"/>
    </source>
</evidence>
<evidence type="ECO:0000256" key="7">
    <source>
        <dbReference type="SAM" id="Phobius"/>
    </source>
</evidence>
<dbReference type="OMA" id="CLFENRH"/>
<evidence type="ECO:0000256" key="4">
    <source>
        <dbReference type="ARBA" id="ARBA00023242"/>
    </source>
</evidence>
<dbReference type="VEuPathDB" id="PlasmoDB:PY05610"/>
<evidence type="ECO:0000313" key="11">
    <source>
        <dbReference type="Proteomes" id="UP000072874"/>
    </source>
</evidence>
<feature type="coiled-coil region" evidence="5">
    <location>
        <begin position="120"/>
        <end position="147"/>
    </location>
</feature>
<comment type="subcellular location">
    <subcellularLocation>
        <location evidence="1">Nucleus</location>
        <location evidence="1">Nucleolus</location>
    </subcellularLocation>
</comment>
<evidence type="ECO:0000256" key="6">
    <source>
        <dbReference type="SAM" id="MobiDB-lite"/>
    </source>
</evidence>
<organism evidence="9 12">
    <name type="scientific">Plasmodium yoelii</name>
    <dbReference type="NCBI Taxonomy" id="5861"/>
    <lineage>
        <taxon>Eukaryota</taxon>
        <taxon>Sar</taxon>
        <taxon>Alveolata</taxon>
        <taxon>Apicomplexa</taxon>
        <taxon>Aconoidasida</taxon>
        <taxon>Haemosporida</taxon>
        <taxon>Plasmodiidae</taxon>
        <taxon>Plasmodium</taxon>
        <taxon>Plasmodium (Vinckeia)</taxon>
    </lineage>
</organism>
<dbReference type="Proteomes" id="UP000072874">
    <property type="component" value="Chromosome 14"/>
</dbReference>
<dbReference type="KEGG" id="pyo:PY17X_1407300"/>
<keyword evidence="2" id="KW-0698">rRNA processing</keyword>
<dbReference type="Proteomes" id="UP000072904">
    <property type="component" value="Chromosome 14"/>
</dbReference>
<evidence type="ECO:0000256" key="5">
    <source>
        <dbReference type="SAM" id="Coils"/>
    </source>
</evidence>
<feature type="transmembrane region" description="Helical" evidence="7">
    <location>
        <begin position="230"/>
        <end position="251"/>
    </location>
</feature>
<proteinExistence type="predicted"/>
<name>A0A078KEL3_PLAYE</name>
<dbReference type="InterPro" id="IPR013949">
    <property type="entry name" value="Utp6"/>
</dbReference>
<dbReference type="InterPro" id="IPR011990">
    <property type="entry name" value="TPR-like_helical_dom_sf"/>
</dbReference>
<dbReference type="Gene3D" id="1.25.40.10">
    <property type="entry name" value="Tetratricopeptide repeat domain"/>
    <property type="match status" value="1"/>
</dbReference>
<dbReference type="GO" id="GO:0000462">
    <property type="term" value="P:maturation of SSU-rRNA from tricistronic rRNA transcript (SSU-rRNA, 5.8S rRNA, LSU-rRNA)"/>
    <property type="evidence" value="ECO:0007669"/>
    <property type="project" value="InterPro"/>
</dbReference>
<feature type="compositionally biased region" description="Basic residues" evidence="6">
    <location>
        <begin position="714"/>
        <end position="728"/>
    </location>
</feature>
<dbReference type="Pfam" id="PF08640">
    <property type="entry name" value="U3_assoc_6"/>
    <property type="match status" value="1"/>
</dbReference>
<dbReference type="VEuPathDB" id="PlasmoDB:Py17XNL_001400925"/>
<dbReference type="EMBL" id="LK934642">
    <property type="protein sequence ID" value="CDU20427.1"/>
    <property type="molecule type" value="Genomic_DNA"/>
</dbReference>
<evidence type="ECO:0000313" key="10">
    <source>
        <dbReference type="EMBL" id="VTZ81387.1"/>
    </source>
</evidence>
<keyword evidence="5" id="KW-0175">Coiled coil</keyword>
<protein>
    <submittedName>
        <fullName evidence="9">U3 small nucleolar RNA-associated protein 6, putative</fullName>
    </submittedName>
</protein>
<dbReference type="GeneID" id="3791428"/>
<evidence type="ECO:0000256" key="1">
    <source>
        <dbReference type="ARBA" id="ARBA00004604"/>
    </source>
</evidence>
<reference evidence="10" key="3">
    <citation type="submission" date="2014-05" db="EMBL/GenBank/DDBJ databases">
        <authorList>
            <person name="Aslett M.A."/>
            <person name="De Silva N."/>
        </authorList>
    </citation>
    <scope>NUCLEOTIDE SEQUENCE</scope>
    <source>
        <strain evidence="10">17X</strain>
    </source>
</reference>
<dbReference type="AlphaFoldDB" id="A0A078KEL3"/>